<protein>
    <submittedName>
        <fullName evidence="3">Type I secretion protein</fullName>
    </submittedName>
</protein>
<dbReference type="RefSeq" id="WP_136856742.1">
    <property type="nucleotide sequence ID" value="NZ_SUNH01000013.1"/>
</dbReference>
<dbReference type="InterPro" id="IPR001343">
    <property type="entry name" value="Hemolysn_Ca-bd"/>
</dbReference>
<dbReference type="PROSITE" id="PS00330">
    <property type="entry name" value="HEMOLYSIN_CALCIUM"/>
    <property type="match status" value="3"/>
</dbReference>
<evidence type="ECO:0000313" key="4">
    <source>
        <dbReference type="Proteomes" id="UP000306223"/>
    </source>
</evidence>
<evidence type="ECO:0000313" key="3">
    <source>
        <dbReference type="EMBL" id="TJZ84273.1"/>
    </source>
</evidence>
<dbReference type="InterPro" id="IPR011049">
    <property type="entry name" value="Serralysin-like_metalloprot_C"/>
</dbReference>
<dbReference type="InterPro" id="IPR050557">
    <property type="entry name" value="RTX_toxin/Mannuronan_C5-epim"/>
</dbReference>
<dbReference type="GO" id="GO:0005576">
    <property type="term" value="C:extracellular region"/>
    <property type="evidence" value="ECO:0007669"/>
    <property type="project" value="UniProtKB-SubCell"/>
</dbReference>
<reference evidence="3 4" key="1">
    <citation type="submission" date="2019-04" db="EMBL/GenBank/DDBJ databases">
        <authorList>
            <person name="Li J."/>
        </authorList>
    </citation>
    <scope>NUCLEOTIDE SEQUENCE [LARGE SCALE GENOMIC DNA]</scope>
    <source>
        <strain evidence="3 4">CCTCC AB2016182</strain>
    </source>
</reference>
<organism evidence="3 4">
    <name type="scientific">Paracoccus hibiscisoli</name>
    <dbReference type="NCBI Taxonomy" id="2023261"/>
    <lineage>
        <taxon>Bacteria</taxon>
        <taxon>Pseudomonadati</taxon>
        <taxon>Pseudomonadota</taxon>
        <taxon>Alphaproteobacteria</taxon>
        <taxon>Rhodobacterales</taxon>
        <taxon>Paracoccaceae</taxon>
        <taxon>Paracoccus</taxon>
    </lineage>
</organism>
<evidence type="ECO:0000256" key="1">
    <source>
        <dbReference type="ARBA" id="ARBA00004613"/>
    </source>
</evidence>
<dbReference type="Proteomes" id="UP000306223">
    <property type="component" value="Unassembled WGS sequence"/>
</dbReference>
<dbReference type="AlphaFoldDB" id="A0A4U0QQN5"/>
<sequence>MGYEWAFIANWLIFGGLTMLYADPFDMFGSDDDDDRADDDDRDPGITRIGTDADEVIEGTERDDILSGMAGNDRLIGLGGDDALAGNTGRDTLEGGDGNDTLAGGGGTDVLLGGAGDDIISVDRLDREAIWTRGGAETLSGGEGNDFLFFTPDDIADGGSGQDSFNLILTPEGGPATISDFDPADDQLTLYAEFDPENPPLITVRFDEASQTTQVLLGDRQTLVLNGNFTAEQLAVRLLTQEQLPF</sequence>
<dbReference type="Gene3D" id="2.150.10.10">
    <property type="entry name" value="Serralysin-like metalloprotease, C-terminal"/>
    <property type="match status" value="2"/>
</dbReference>
<dbReference type="GO" id="GO:0005509">
    <property type="term" value="F:calcium ion binding"/>
    <property type="evidence" value="ECO:0007669"/>
    <property type="project" value="InterPro"/>
</dbReference>
<accession>A0A4U0QQN5</accession>
<keyword evidence="2" id="KW-0964">Secreted</keyword>
<gene>
    <name evidence="3" type="ORF">FA740_10600</name>
</gene>
<comment type="caution">
    <text evidence="3">The sequence shown here is derived from an EMBL/GenBank/DDBJ whole genome shotgun (WGS) entry which is preliminary data.</text>
</comment>
<proteinExistence type="predicted"/>
<dbReference type="InterPro" id="IPR018511">
    <property type="entry name" value="Hemolysin-typ_Ca-bd_CS"/>
</dbReference>
<keyword evidence="4" id="KW-1185">Reference proteome</keyword>
<dbReference type="PRINTS" id="PR00313">
    <property type="entry name" value="CABNDNGRPT"/>
</dbReference>
<dbReference type="PANTHER" id="PTHR38340">
    <property type="entry name" value="S-LAYER PROTEIN"/>
    <property type="match status" value="1"/>
</dbReference>
<dbReference type="Pfam" id="PF00353">
    <property type="entry name" value="HemolysinCabind"/>
    <property type="match status" value="3"/>
</dbReference>
<evidence type="ECO:0000256" key="2">
    <source>
        <dbReference type="ARBA" id="ARBA00022525"/>
    </source>
</evidence>
<dbReference type="EMBL" id="SUNH01000013">
    <property type="protein sequence ID" value="TJZ84273.1"/>
    <property type="molecule type" value="Genomic_DNA"/>
</dbReference>
<comment type="subcellular location">
    <subcellularLocation>
        <location evidence="1">Secreted</location>
    </subcellularLocation>
</comment>
<name>A0A4U0QQN5_9RHOB</name>
<dbReference type="OrthoDB" id="7775297at2"/>
<dbReference type="SUPFAM" id="SSF51120">
    <property type="entry name" value="beta-Roll"/>
    <property type="match status" value="2"/>
</dbReference>
<dbReference type="PANTHER" id="PTHR38340:SF1">
    <property type="entry name" value="S-LAYER PROTEIN"/>
    <property type="match status" value="1"/>
</dbReference>